<keyword evidence="10" id="KW-1185">Reference proteome</keyword>
<feature type="region of interest" description="Disordered" evidence="8">
    <location>
        <begin position="359"/>
        <end position="380"/>
    </location>
</feature>
<feature type="compositionally biased region" description="Polar residues" evidence="8">
    <location>
        <begin position="359"/>
        <end position="374"/>
    </location>
</feature>
<dbReference type="AlphaFoldDB" id="A0AAY4A0L8"/>
<evidence type="ECO:0000256" key="3">
    <source>
        <dbReference type="ARBA" id="ARBA00022553"/>
    </source>
</evidence>
<dbReference type="RefSeq" id="XP_028825240.1">
    <property type="nucleotide sequence ID" value="XM_028969407.1"/>
</dbReference>
<dbReference type="PROSITE" id="PS00229">
    <property type="entry name" value="TAU_MAP_1"/>
    <property type="match status" value="3"/>
</dbReference>
<feature type="compositionally biased region" description="Low complexity" evidence="8">
    <location>
        <begin position="97"/>
        <end position="111"/>
    </location>
</feature>
<dbReference type="PROSITE" id="PS51491">
    <property type="entry name" value="TAU_MAP_2"/>
    <property type="match status" value="6"/>
</dbReference>
<proteinExistence type="predicted"/>
<organism evidence="9 10">
    <name type="scientific">Denticeps clupeoides</name>
    <name type="common">denticle herring</name>
    <dbReference type="NCBI Taxonomy" id="299321"/>
    <lineage>
        <taxon>Eukaryota</taxon>
        <taxon>Metazoa</taxon>
        <taxon>Chordata</taxon>
        <taxon>Craniata</taxon>
        <taxon>Vertebrata</taxon>
        <taxon>Euteleostomi</taxon>
        <taxon>Actinopterygii</taxon>
        <taxon>Neopterygii</taxon>
        <taxon>Teleostei</taxon>
        <taxon>Clupei</taxon>
        <taxon>Clupeiformes</taxon>
        <taxon>Denticipitoidei</taxon>
        <taxon>Denticipitidae</taxon>
        <taxon>Denticeps</taxon>
    </lineage>
</organism>
<dbReference type="GO" id="GO:0031175">
    <property type="term" value="P:neuron projection development"/>
    <property type="evidence" value="ECO:0007669"/>
    <property type="project" value="TreeGrafter"/>
</dbReference>
<evidence type="ECO:0000256" key="7">
    <source>
        <dbReference type="RuleBase" id="RU000686"/>
    </source>
</evidence>
<evidence type="ECO:0000256" key="8">
    <source>
        <dbReference type="SAM" id="MobiDB-lite"/>
    </source>
</evidence>
<evidence type="ECO:0000313" key="9">
    <source>
        <dbReference type="Ensembl" id="ENSDCDP00010001420.1"/>
    </source>
</evidence>
<evidence type="ECO:0000256" key="1">
    <source>
        <dbReference type="ARBA" id="ARBA00004245"/>
    </source>
</evidence>
<comment type="subcellular location">
    <subcellularLocation>
        <location evidence="1 7">Cytoplasm</location>
        <location evidence="1 7">Cytoskeleton</location>
    </subcellularLocation>
</comment>
<dbReference type="Ensembl" id="ENSDCDT00010001482.1">
    <property type="protein sequence ID" value="ENSDCDP00010001420.1"/>
    <property type="gene ID" value="ENSDCDG00010000740.1"/>
</dbReference>
<keyword evidence="4 7" id="KW-0493">Microtubule</keyword>
<keyword evidence="3" id="KW-0597">Phosphoprotein</keyword>
<reference evidence="9" key="2">
    <citation type="submission" date="2025-08" db="UniProtKB">
        <authorList>
            <consortium name="Ensembl"/>
        </authorList>
    </citation>
    <scope>IDENTIFICATION</scope>
</reference>
<sequence>MDKEYNYMNSSSHSHYNNTIATSLSNINDHHHSNQFHKENGVALGRMGPGDGPMKAQTNPEKNVDKQAPGGARPPVTGSKIRSMPPPQSASKTPEASGQSSPGTPKSPSSKALGGKSPASGTKDMKKIAVIRSTPKSPGSNKNPAPLATAAPLPDLKNIKSKIGSTDNMKYQPGGGQVQILDKKVDFSNVQARCGSKDNIKHTPGGGKVKILNEKVDVSNVQSRCGSKDNIKHVPGGGNIQILDQKLDLSSVKSKCGSKDNMKYMPGGGRVQIVHKKIDLSNVQSKCGSKDNITHKAGGGNIMIRSEKLEFKAQSKIGSMDNIGHTPGGGQRRIETHKLMFREQAKARTDHGAEIVSLETSPQELSTVSSSGSINMADPPQLSTLADQVSASLAKQGL</sequence>
<dbReference type="GeneTree" id="ENSGT00940000155494"/>
<reference evidence="9 10" key="1">
    <citation type="submission" date="2020-06" db="EMBL/GenBank/DDBJ databases">
        <authorList>
            <consortium name="Wellcome Sanger Institute Data Sharing"/>
        </authorList>
    </citation>
    <scope>NUCLEOTIDE SEQUENCE [LARGE SCALE GENOMIC DNA]</scope>
</reference>
<feature type="compositionally biased region" description="Low complexity" evidence="8">
    <location>
        <begin position="144"/>
        <end position="153"/>
    </location>
</feature>
<evidence type="ECO:0000256" key="4">
    <source>
        <dbReference type="ARBA" id="ARBA00022701"/>
    </source>
</evidence>
<dbReference type="GO" id="GO:0000226">
    <property type="term" value="P:microtubule cytoskeleton organization"/>
    <property type="evidence" value="ECO:0007669"/>
    <property type="project" value="TreeGrafter"/>
</dbReference>
<dbReference type="PANTHER" id="PTHR11501">
    <property type="entry name" value="MICROTUBULE-ASSOCIATED PROTEIN"/>
    <property type="match status" value="1"/>
</dbReference>
<dbReference type="GO" id="GO:0005874">
    <property type="term" value="C:microtubule"/>
    <property type="evidence" value="ECO:0007669"/>
    <property type="project" value="UniProtKB-KW"/>
</dbReference>
<gene>
    <name evidence="9" type="primary">mapta</name>
</gene>
<feature type="compositionally biased region" description="Polar residues" evidence="8">
    <location>
        <begin position="134"/>
        <end position="143"/>
    </location>
</feature>
<dbReference type="InterPro" id="IPR027324">
    <property type="entry name" value="MAP2/MAP4/Tau"/>
</dbReference>
<dbReference type="InterPro" id="IPR001084">
    <property type="entry name" value="MAP_tubulin-bd_rpt"/>
</dbReference>
<dbReference type="Pfam" id="PF00418">
    <property type="entry name" value="Tubulin-binding"/>
    <property type="match status" value="6"/>
</dbReference>
<name>A0AAY4A0L8_9TELE</name>
<keyword evidence="2 7" id="KW-0963">Cytoplasm</keyword>
<evidence type="ECO:0000313" key="10">
    <source>
        <dbReference type="Proteomes" id="UP000694580"/>
    </source>
</evidence>
<reference evidence="9" key="3">
    <citation type="submission" date="2025-09" db="UniProtKB">
        <authorList>
            <consortium name="Ensembl"/>
        </authorList>
    </citation>
    <scope>IDENTIFICATION</scope>
</reference>
<feature type="region of interest" description="Disordered" evidence="8">
    <location>
        <begin position="41"/>
        <end position="153"/>
    </location>
</feature>
<evidence type="ECO:0000256" key="6">
    <source>
        <dbReference type="ARBA" id="ARBA00023212"/>
    </source>
</evidence>
<accession>A0AAY4A0L8</accession>
<dbReference type="Proteomes" id="UP000694580">
    <property type="component" value="Chromosome 2"/>
</dbReference>
<evidence type="ECO:0000256" key="5">
    <source>
        <dbReference type="ARBA" id="ARBA00022737"/>
    </source>
</evidence>
<keyword evidence="6 7" id="KW-0206">Cytoskeleton</keyword>
<dbReference type="RefSeq" id="XP_028825234.1">
    <property type="nucleotide sequence ID" value="XM_028969401.1"/>
</dbReference>
<keyword evidence="5" id="KW-0677">Repeat</keyword>
<evidence type="ECO:0000256" key="2">
    <source>
        <dbReference type="ARBA" id="ARBA00022490"/>
    </source>
</evidence>
<protein>
    <recommendedName>
        <fullName evidence="7">Microtubule-associated protein</fullName>
    </recommendedName>
</protein>
<dbReference type="RefSeq" id="XP_028825252.1">
    <property type="nucleotide sequence ID" value="XM_028969419.1"/>
</dbReference>
<dbReference type="GO" id="GO:0008017">
    <property type="term" value="F:microtubule binding"/>
    <property type="evidence" value="ECO:0007669"/>
    <property type="project" value="InterPro"/>
</dbReference>
<dbReference type="PANTHER" id="PTHR11501:SF14">
    <property type="entry name" value="MICROTUBULE-ASSOCIATED PROTEIN TAU"/>
    <property type="match status" value="1"/>
</dbReference>
<dbReference type="GO" id="GO:0043005">
    <property type="term" value="C:neuron projection"/>
    <property type="evidence" value="ECO:0007669"/>
    <property type="project" value="TreeGrafter"/>
</dbReference>
<dbReference type="GeneID" id="114784187"/>